<reference evidence="4" key="1">
    <citation type="submission" date="2025-08" db="UniProtKB">
        <authorList>
            <consortium name="RefSeq"/>
        </authorList>
    </citation>
    <scope>IDENTIFICATION</scope>
</reference>
<evidence type="ECO:0000259" key="1">
    <source>
        <dbReference type="PROSITE" id="PS50878"/>
    </source>
</evidence>
<name>A0A3Q0JLV7_DIACI</name>
<dbReference type="SUPFAM" id="SSF53098">
    <property type="entry name" value="Ribonuclease H-like"/>
    <property type="match status" value="1"/>
</dbReference>
<dbReference type="GeneID" id="113472334"/>
<evidence type="ECO:0000313" key="3">
    <source>
        <dbReference type="Proteomes" id="UP000079169"/>
    </source>
</evidence>
<sequence length="640" mass="75005">MYNRLTENRVSKKMCNWIYSYYKNRKFYVKTDSLRVDSEDANLSNFSLNVYGPKTPKKGLCQGSILSGLLYILYCNKIEKQLQNSYTTVLEFVDDLSIGCTGSTLIIAQKRLQTKLNQLAILLRELQLDISPSKSKICIFTRHRIRWSPRIKINSQNIKTVTQVKFLGVWFDVKSTWQKEVEEIKNRTQKGINLLRSICGVTWGAHPTVLMNVYKAVVRSHFDYCGMIISTANQSRINQIHVLQYRALRVVLGFFKTTPCQIINFETTEMPFQLRLEATTAKYYINRKQYTQLPLHQHLEDLRIYLRSGYWRRKKKPILSIIHTRLRRTQDLKTYPRIPYFEYELEQTLGRIKCDSNSFSKTQMGLFPEFMRYMDEAKVDVVIYTDGSVNREQGISSFGIFNELTQETSGYKINLITSSWNVELLAMLEALKMLYYHEYNHMKIIIASDSQSAIASLTSTEWKSLNNETILEAKKYYKKLVEYGNEITILWVPGHQGIPGNEKADEIARLALDNGENYDMGKSPEMKMVEIGRAVTRKYQAWYENKSLMTGKQFRQLYPIVLQNVWFTGKMDRRMIITIIRMRNKHARYPVHLYRMGIIDNEQCECGERGELKHVILTCKNRRELHFGCIDLGNQDQRHI</sequence>
<dbReference type="Proteomes" id="UP000079169">
    <property type="component" value="Unplaced"/>
</dbReference>
<dbReference type="GO" id="GO:0003676">
    <property type="term" value="F:nucleic acid binding"/>
    <property type="evidence" value="ECO:0007669"/>
    <property type="project" value="InterPro"/>
</dbReference>
<dbReference type="InterPro" id="IPR000477">
    <property type="entry name" value="RT_dom"/>
</dbReference>
<dbReference type="Gene3D" id="3.30.420.10">
    <property type="entry name" value="Ribonuclease H-like superfamily/Ribonuclease H"/>
    <property type="match status" value="1"/>
</dbReference>
<dbReference type="RefSeq" id="XP_026687835.1">
    <property type="nucleotide sequence ID" value="XM_026832034.1"/>
</dbReference>
<protein>
    <submittedName>
        <fullName evidence="4">Uncharacterized protein LOC113472334</fullName>
    </submittedName>
</protein>
<dbReference type="STRING" id="121845.A0A3Q0JLV7"/>
<evidence type="ECO:0000259" key="2">
    <source>
        <dbReference type="PROSITE" id="PS50879"/>
    </source>
</evidence>
<feature type="domain" description="RNase H type-1" evidence="2">
    <location>
        <begin position="377"/>
        <end position="513"/>
    </location>
</feature>
<dbReference type="Pfam" id="PF00075">
    <property type="entry name" value="RNase_H"/>
    <property type="match status" value="1"/>
</dbReference>
<dbReference type="InterPro" id="IPR036397">
    <property type="entry name" value="RNaseH_sf"/>
</dbReference>
<feature type="domain" description="Reverse transcriptase" evidence="1">
    <location>
        <begin position="1"/>
        <end position="171"/>
    </location>
</feature>
<dbReference type="Pfam" id="PF00078">
    <property type="entry name" value="RVT_1"/>
    <property type="match status" value="1"/>
</dbReference>
<dbReference type="AlphaFoldDB" id="A0A3Q0JLV7"/>
<dbReference type="KEGG" id="dci:113472334"/>
<dbReference type="PANTHER" id="PTHR33332">
    <property type="entry name" value="REVERSE TRANSCRIPTASE DOMAIN-CONTAINING PROTEIN"/>
    <property type="match status" value="1"/>
</dbReference>
<dbReference type="CDD" id="cd09276">
    <property type="entry name" value="Rnase_HI_RT_non_LTR"/>
    <property type="match status" value="1"/>
</dbReference>
<dbReference type="PaxDb" id="121845-A0A3Q0JLV7"/>
<accession>A0A3Q0JLV7</accession>
<keyword evidence="3" id="KW-1185">Reference proteome</keyword>
<dbReference type="PROSITE" id="PS50879">
    <property type="entry name" value="RNASE_H_1"/>
    <property type="match status" value="1"/>
</dbReference>
<evidence type="ECO:0000313" key="4">
    <source>
        <dbReference type="RefSeq" id="XP_026687835.1"/>
    </source>
</evidence>
<organism evidence="3 4">
    <name type="scientific">Diaphorina citri</name>
    <name type="common">Asian citrus psyllid</name>
    <dbReference type="NCBI Taxonomy" id="121845"/>
    <lineage>
        <taxon>Eukaryota</taxon>
        <taxon>Metazoa</taxon>
        <taxon>Ecdysozoa</taxon>
        <taxon>Arthropoda</taxon>
        <taxon>Hexapoda</taxon>
        <taxon>Insecta</taxon>
        <taxon>Pterygota</taxon>
        <taxon>Neoptera</taxon>
        <taxon>Paraneoptera</taxon>
        <taxon>Hemiptera</taxon>
        <taxon>Sternorrhyncha</taxon>
        <taxon>Psylloidea</taxon>
        <taxon>Psyllidae</taxon>
        <taxon>Diaphorininae</taxon>
        <taxon>Diaphorina</taxon>
    </lineage>
</organism>
<gene>
    <name evidence="4" type="primary">LOC113472334</name>
</gene>
<dbReference type="InterPro" id="IPR002156">
    <property type="entry name" value="RNaseH_domain"/>
</dbReference>
<dbReference type="InterPro" id="IPR012337">
    <property type="entry name" value="RNaseH-like_sf"/>
</dbReference>
<proteinExistence type="predicted"/>
<dbReference type="PROSITE" id="PS50878">
    <property type="entry name" value="RT_POL"/>
    <property type="match status" value="1"/>
</dbReference>
<dbReference type="GO" id="GO:0004523">
    <property type="term" value="F:RNA-DNA hybrid ribonuclease activity"/>
    <property type="evidence" value="ECO:0007669"/>
    <property type="project" value="InterPro"/>
</dbReference>